<evidence type="ECO:0000313" key="3">
    <source>
        <dbReference type="Proteomes" id="UP000631114"/>
    </source>
</evidence>
<dbReference type="GO" id="GO:0016567">
    <property type="term" value="P:protein ubiquitination"/>
    <property type="evidence" value="ECO:0007669"/>
    <property type="project" value="UniProtKB-UniPathway"/>
</dbReference>
<evidence type="ECO:0008006" key="4">
    <source>
        <dbReference type="Google" id="ProtNLM"/>
    </source>
</evidence>
<dbReference type="OrthoDB" id="678132at2759"/>
<dbReference type="PANTHER" id="PTHR31060">
    <property type="entry name" value="OSJNBA0011J08.25 PROTEIN-RELATED"/>
    <property type="match status" value="1"/>
</dbReference>
<evidence type="ECO:0000256" key="1">
    <source>
        <dbReference type="SAM" id="Phobius"/>
    </source>
</evidence>
<comment type="caution">
    <text evidence="2">The sequence shown here is derived from an EMBL/GenBank/DDBJ whole genome shotgun (WGS) entry which is preliminary data.</text>
</comment>
<name>A0A835HY32_9MAGN</name>
<feature type="transmembrane region" description="Helical" evidence="1">
    <location>
        <begin position="47"/>
        <end position="66"/>
    </location>
</feature>
<reference evidence="2 3" key="1">
    <citation type="submission" date="2020-10" db="EMBL/GenBank/DDBJ databases">
        <title>The Coptis chinensis genome and diversification of protoberbering-type alkaloids.</title>
        <authorList>
            <person name="Wang B."/>
            <person name="Shu S."/>
            <person name="Song C."/>
            <person name="Liu Y."/>
        </authorList>
    </citation>
    <scope>NUCLEOTIDE SEQUENCE [LARGE SCALE GENOMIC DNA]</scope>
    <source>
        <strain evidence="2">HL-2020</strain>
        <tissue evidence="2">Leaf</tissue>
    </source>
</reference>
<proteinExistence type="predicted"/>
<dbReference type="PANTHER" id="PTHR31060:SF4">
    <property type="entry name" value="1,8-CINEOLE SYNTHASE"/>
    <property type="match status" value="1"/>
</dbReference>
<dbReference type="AlphaFoldDB" id="A0A835HY32"/>
<evidence type="ECO:0000313" key="2">
    <source>
        <dbReference type="EMBL" id="KAF9608265.1"/>
    </source>
</evidence>
<keyword evidence="3" id="KW-1185">Reference proteome</keyword>
<gene>
    <name evidence="2" type="ORF">IFM89_008550</name>
</gene>
<dbReference type="InterPro" id="IPR038920">
    <property type="entry name" value="At3g05675-like"/>
</dbReference>
<dbReference type="UniPathway" id="UPA00143"/>
<keyword evidence="1" id="KW-0812">Transmembrane</keyword>
<organism evidence="2 3">
    <name type="scientific">Coptis chinensis</name>
    <dbReference type="NCBI Taxonomy" id="261450"/>
    <lineage>
        <taxon>Eukaryota</taxon>
        <taxon>Viridiplantae</taxon>
        <taxon>Streptophyta</taxon>
        <taxon>Embryophyta</taxon>
        <taxon>Tracheophyta</taxon>
        <taxon>Spermatophyta</taxon>
        <taxon>Magnoliopsida</taxon>
        <taxon>Ranunculales</taxon>
        <taxon>Ranunculaceae</taxon>
        <taxon>Coptidoideae</taxon>
        <taxon>Coptis</taxon>
    </lineage>
</organism>
<sequence>MMMMESVTKAPQTMAPFLLLPQTIISSMFDSSSDDKSLFHKYKLLQIIHYLLSLSLFFLRLFLSLLPSIIPSTPLFDSSSLNNVLVKRENNDHVIFHEGDSSIARALSQMVSIMNEIPVTSRKYEIVRCLAEKIIDENIEDGCDVLLEVNRTVLSNAFAKTLSQLEMALVEQERERANVINGPGSLGVLDYRLNWVWNAVRVVGNGAMNRLGGGYGLMEEVTSKPVGWSAEKFAAEILWLAQKLAACGNGEDAVCRWGSASNLALLAVSADPRIQCTLVKVSAFLFKQAKETALEGKGTEGDETKREEHRQRRMMMLTSWLPFLCRASNGTDAPILSNGERKELERVLEETIEMLRQEDEQEKVLALWLHHFTSCPSSDWPNLQTCYARWCDTSRKVLASK</sequence>
<dbReference type="Proteomes" id="UP000631114">
    <property type="component" value="Unassembled WGS sequence"/>
</dbReference>
<keyword evidence="1" id="KW-1133">Transmembrane helix</keyword>
<protein>
    <recommendedName>
        <fullName evidence="4">1,8-cineole synthase</fullName>
    </recommendedName>
</protein>
<accession>A0A835HY32</accession>
<keyword evidence="1" id="KW-0472">Membrane</keyword>
<dbReference type="EMBL" id="JADFTS010000004">
    <property type="protein sequence ID" value="KAF9608265.1"/>
    <property type="molecule type" value="Genomic_DNA"/>
</dbReference>